<dbReference type="Proteomes" id="UP000811255">
    <property type="component" value="Unassembled WGS sequence"/>
</dbReference>
<evidence type="ECO:0000256" key="1">
    <source>
        <dbReference type="SAM" id="MobiDB-lite"/>
    </source>
</evidence>
<evidence type="ECO:0000313" key="2">
    <source>
        <dbReference type="EMBL" id="MBT2134153.1"/>
    </source>
</evidence>
<name>A0ABS5W317_9SPHN</name>
<sequence>MQTSRSSNRKLSQWLAVTFANALQWLLEGISSRAEAITGSPPSEGLAIQRSSNQSKK</sequence>
<dbReference type="EMBL" id="JAHFVK010000001">
    <property type="protein sequence ID" value="MBT2134153.1"/>
    <property type="molecule type" value="Genomic_DNA"/>
</dbReference>
<dbReference type="RefSeq" id="WP_214535501.1">
    <property type="nucleotide sequence ID" value="NZ_JAHFVK010000001.1"/>
</dbReference>
<comment type="caution">
    <text evidence="2">The sequence shown here is derived from an EMBL/GenBank/DDBJ whole genome shotgun (WGS) entry which is preliminary data.</text>
</comment>
<organism evidence="2 3">
    <name type="scientific">Croceibacterium selenioxidans</name>
    <dbReference type="NCBI Taxonomy" id="2838833"/>
    <lineage>
        <taxon>Bacteria</taxon>
        <taxon>Pseudomonadati</taxon>
        <taxon>Pseudomonadota</taxon>
        <taxon>Alphaproteobacteria</taxon>
        <taxon>Sphingomonadales</taxon>
        <taxon>Erythrobacteraceae</taxon>
        <taxon>Croceibacterium</taxon>
    </lineage>
</organism>
<accession>A0ABS5W317</accession>
<feature type="region of interest" description="Disordered" evidence="1">
    <location>
        <begin position="37"/>
        <end position="57"/>
    </location>
</feature>
<keyword evidence="3" id="KW-1185">Reference proteome</keyword>
<reference evidence="2 3" key="1">
    <citation type="submission" date="2021-05" db="EMBL/GenBank/DDBJ databases">
        <title>Croceibacterium sp. LX-88 genome sequence.</title>
        <authorList>
            <person name="Luo X."/>
        </authorList>
    </citation>
    <scope>NUCLEOTIDE SEQUENCE [LARGE SCALE GENOMIC DNA]</scope>
    <source>
        <strain evidence="2 3">LX-88</strain>
    </source>
</reference>
<evidence type="ECO:0008006" key="4">
    <source>
        <dbReference type="Google" id="ProtNLM"/>
    </source>
</evidence>
<proteinExistence type="predicted"/>
<protein>
    <recommendedName>
        <fullName evidence="4">Transposase</fullName>
    </recommendedName>
</protein>
<evidence type="ECO:0000313" key="3">
    <source>
        <dbReference type="Proteomes" id="UP000811255"/>
    </source>
</evidence>
<gene>
    <name evidence="2" type="ORF">KK137_07395</name>
</gene>